<evidence type="ECO:0000313" key="2">
    <source>
        <dbReference type="EMBL" id="EFX75586.1"/>
    </source>
</evidence>
<dbReference type="PANTHER" id="PTHR12858">
    <property type="entry name" value="RIBOSOME BIOGENESIS PROTEIN"/>
    <property type="match status" value="1"/>
</dbReference>
<dbReference type="GO" id="GO:0042254">
    <property type="term" value="P:ribosome biogenesis"/>
    <property type="evidence" value="ECO:0007669"/>
    <property type="project" value="InterPro"/>
</dbReference>
<feature type="domain" description="Ribosome biogenesis protein BMS1/TSR1 C-terminal" evidence="1">
    <location>
        <begin position="1"/>
        <end position="192"/>
    </location>
</feature>
<dbReference type="KEGG" id="dpx:DAPPUDRAFT_250332"/>
<dbReference type="InParanoid" id="E9GYC4"/>
<keyword evidence="3" id="KW-1185">Reference proteome</keyword>
<dbReference type="InterPro" id="IPR039761">
    <property type="entry name" value="Bms1/Tsr1"/>
</dbReference>
<evidence type="ECO:0000313" key="3">
    <source>
        <dbReference type="Proteomes" id="UP000000305"/>
    </source>
</evidence>
<dbReference type="PANTHER" id="PTHR12858:SF2">
    <property type="entry name" value="RIBOSOME BIOGENESIS PROTEIN BMS1 HOMOLOG"/>
    <property type="match status" value="1"/>
</dbReference>
<reference evidence="2 3" key="1">
    <citation type="journal article" date="2011" name="Science">
        <title>The ecoresponsive genome of Daphnia pulex.</title>
        <authorList>
            <person name="Colbourne J.K."/>
            <person name="Pfrender M.E."/>
            <person name="Gilbert D."/>
            <person name="Thomas W.K."/>
            <person name="Tucker A."/>
            <person name="Oakley T.H."/>
            <person name="Tokishita S."/>
            <person name="Aerts A."/>
            <person name="Arnold G.J."/>
            <person name="Basu M.K."/>
            <person name="Bauer D.J."/>
            <person name="Caceres C.E."/>
            <person name="Carmel L."/>
            <person name="Casola C."/>
            <person name="Choi J.H."/>
            <person name="Detter J.C."/>
            <person name="Dong Q."/>
            <person name="Dusheyko S."/>
            <person name="Eads B.D."/>
            <person name="Frohlich T."/>
            <person name="Geiler-Samerotte K.A."/>
            <person name="Gerlach D."/>
            <person name="Hatcher P."/>
            <person name="Jogdeo S."/>
            <person name="Krijgsveld J."/>
            <person name="Kriventseva E.V."/>
            <person name="Kultz D."/>
            <person name="Laforsch C."/>
            <person name="Lindquist E."/>
            <person name="Lopez J."/>
            <person name="Manak J.R."/>
            <person name="Muller J."/>
            <person name="Pangilinan J."/>
            <person name="Patwardhan R.P."/>
            <person name="Pitluck S."/>
            <person name="Pritham E.J."/>
            <person name="Rechtsteiner A."/>
            <person name="Rho M."/>
            <person name="Rogozin I.B."/>
            <person name="Sakarya O."/>
            <person name="Salamov A."/>
            <person name="Schaack S."/>
            <person name="Shapiro H."/>
            <person name="Shiga Y."/>
            <person name="Skalitzky C."/>
            <person name="Smith Z."/>
            <person name="Souvorov A."/>
            <person name="Sung W."/>
            <person name="Tang Z."/>
            <person name="Tsuchiya D."/>
            <person name="Tu H."/>
            <person name="Vos H."/>
            <person name="Wang M."/>
            <person name="Wolf Y.I."/>
            <person name="Yamagata H."/>
            <person name="Yamada T."/>
            <person name="Ye Y."/>
            <person name="Shaw J.R."/>
            <person name="Andrews J."/>
            <person name="Crease T.J."/>
            <person name="Tang H."/>
            <person name="Lucas S.M."/>
            <person name="Robertson H.M."/>
            <person name="Bork P."/>
            <person name="Koonin E.V."/>
            <person name="Zdobnov E.M."/>
            <person name="Grigoriev I.V."/>
            <person name="Lynch M."/>
            <person name="Boore J.L."/>
        </authorList>
    </citation>
    <scope>NUCLEOTIDE SEQUENCE [LARGE SCALE GENOMIC DNA]</scope>
</reference>
<dbReference type="EMBL" id="GL732574">
    <property type="protein sequence ID" value="EFX75586.1"/>
    <property type="molecule type" value="Genomic_DNA"/>
</dbReference>
<dbReference type="InterPro" id="IPR007034">
    <property type="entry name" value="BMS1_TSR1_C"/>
</dbReference>
<gene>
    <name evidence="2" type="ORF">DAPPUDRAFT_250332</name>
</gene>
<dbReference type="STRING" id="6669.E9GYC4"/>
<name>E9GYC4_DAPPU</name>
<evidence type="ECO:0000259" key="1">
    <source>
        <dbReference type="SMART" id="SM01362"/>
    </source>
</evidence>
<proteinExistence type="predicted"/>
<dbReference type="SMART" id="SM01362">
    <property type="entry name" value="DUF663"/>
    <property type="match status" value="1"/>
</dbReference>
<sequence>MDALQRNPKAFAVQSVQPSISKAQKRFRSRKIGLGPRFGNKKSAYSISRRISLLEPPTIMVVNAGPLRAGETTLLHDILLLGWRRFQTIPFYSIQHDDNNGRHDFSRFGQVDSEDCQETQISRYAPFQIYLKPSSSSTLEVAKFEGSSVHTVSGIRGQQIKKAIRSPEVSFRDATLEDKIKLGTDLSSFWQVTTTRQLSTEI</sequence>
<protein>
    <recommendedName>
        <fullName evidence="1">Ribosome biogenesis protein BMS1/TSR1 C-terminal domain-containing protein</fullName>
    </recommendedName>
</protein>
<dbReference type="OrthoDB" id="10260897at2759"/>
<dbReference type="Proteomes" id="UP000000305">
    <property type="component" value="Unassembled WGS sequence"/>
</dbReference>
<accession>E9GYC4</accession>
<dbReference type="eggNOG" id="KOG1951">
    <property type="taxonomic scope" value="Eukaryota"/>
</dbReference>
<dbReference type="HOGENOM" id="CLU_1355885_0_0_1"/>
<dbReference type="AlphaFoldDB" id="E9GYC4"/>
<organism evidence="2 3">
    <name type="scientific">Daphnia pulex</name>
    <name type="common">Water flea</name>
    <dbReference type="NCBI Taxonomy" id="6669"/>
    <lineage>
        <taxon>Eukaryota</taxon>
        <taxon>Metazoa</taxon>
        <taxon>Ecdysozoa</taxon>
        <taxon>Arthropoda</taxon>
        <taxon>Crustacea</taxon>
        <taxon>Branchiopoda</taxon>
        <taxon>Diplostraca</taxon>
        <taxon>Cladocera</taxon>
        <taxon>Anomopoda</taxon>
        <taxon>Daphniidae</taxon>
        <taxon>Daphnia</taxon>
    </lineage>
</organism>